<dbReference type="PANTHER" id="PTHR46791">
    <property type="entry name" value="EXPRESSED PROTEIN"/>
    <property type="match status" value="1"/>
</dbReference>
<organism evidence="2 3">
    <name type="scientific">Labeo rohita</name>
    <name type="common">Indian major carp</name>
    <name type="synonym">Cyprinus rohita</name>
    <dbReference type="NCBI Taxonomy" id="84645"/>
    <lineage>
        <taxon>Eukaryota</taxon>
        <taxon>Metazoa</taxon>
        <taxon>Chordata</taxon>
        <taxon>Craniata</taxon>
        <taxon>Vertebrata</taxon>
        <taxon>Euteleostomi</taxon>
        <taxon>Actinopterygii</taxon>
        <taxon>Neopterygii</taxon>
        <taxon>Teleostei</taxon>
        <taxon>Ostariophysi</taxon>
        <taxon>Cypriniformes</taxon>
        <taxon>Cyprinidae</taxon>
        <taxon>Labeoninae</taxon>
        <taxon>Labeonini</taxon>
        <taxon>Labeo</taxon>
    </lineage>
</organism>
<evidence type="ECO:0000259" key="1">
    <source>
        <dbReference type="Pfam" id="PF24764"/>
    </source>
</evidence>
<evidence type="ECO:0000313" key="2">
    <source>
        <dbReference type="EMBL" id="KAI2645775.1"/>
    </source>
</evidence>
<proteinExistence type="predicted"/>
<dbReference type="EMBL" id="JACTAM010002136">
    <property type="protein sequence ID" value="KAI2645775.1"/>
    <property type="molecule type" value="Genomic_DNA"/>
</dbReference>
<keyword evidence="3" id="KW-1185">Reference proteome</keyword>
<sequence>MQRFLRSNHGDSFAGERSFLYGRSTTSQRIEGWWAILRKQSAEFWINFFQTLISDGHFLDKIFLHASNNDCSSTVLDCFLNALAKYREPTRVRTDHEGENNAVWVMMNIFRGLGRGRSTHNQHIERLWGDMWQALTNVYHNLFESRCTGHRQ</sequence>
<dbReference type="Proteomes" id="UP000830375">
    <property type="component" value="Unassembled WGS sequence"/>
</dbReference>
<name>A0ABQ8L4W8_LABRO</name>
<gene>
    <name evidence="2" type="ORF">H4Q32_027044</name>
</gene>
<dbReference type="Pfam" id="PF24764">
    <property type="entry name" value="rva_4"/>
    <property type="match status" value="1"/>
</dbReference>
<feature type="domain" description="Integrase core" evidence="1">
    <location>
        <begin position="55"/>
        <end position="144"/>
    </location>
</feature>
<comment type="caution">
    <text evidence="2">The sequence shown here is derived from an EMBL/GenBank/DDBJ whole genome shotgun (WGS) entry which is preliminary data.</text>
</comment>
<accession>A0ABQ8L4W8</accession>
<dbReference type="PANTHER" id="PTHR46791:SF5">
    <property type="entry name" value="CLR5 DOMAIN-CONTAINING PROTEIN-RELATED"/>
    <property type="match status" value="1"/>
</dbReference>
<reference evidence="2 3" key="1">
    <citation type="submission" date="2022-01" db="EMBL/GenBank/DDBJ databases">
        <title>A high-quality chromosome-level genome assembly of rohu carp, Labeo rohita.</title>
        <authorList>
            <person name="Arick M.A. II"/>
            <person name="Hsu C.-Y."/>
            <person name="Magbanua Z."/>
            <person name="Pechanova O."/>
            <person name="Grover C."/>
            <person name="Miller E."/>
            <person name="Thrash A."/>
            <person name="Ezzel L."/>
            <person name="Alam S."/>
            <person name="Benzie J."/>
            <person name="Hamilton M."/>
            <person name="Karsi A."/>
            <person name="Lawrence M.L."/>
            <person name="Peterson D.G."/>
        </authorList>
    </citation>
    <scope>NUCLEOTIDE SEQUENCE [LARGE SCALE GENOMIC DNA]</scope>
    <source>
        <strain evidence="3">BAU-BD-2019</strain>
        <tissue evidence="2">Blood</tissue>
    </source>
</reference>
<protein>
    <recommendedName>
        <fullName evidence="1">Integrase core domain-containing protein</fullName>
    </recommendedName>
</protein>
<evidence type="ECO:0000313" key="3">
    <source>
        <dbReference type="Proteomes" id="UP000830375"/>
    </source>
</evidence>
<dbReference type="InterPro" id="IPR058913">
    <property type="entry name" value="Integrase_dom_put"/>
</dbReference>